<protein>
    <submittedName>
        <fullName evidence="8">Oligosaccharide flippase family protein</fullName>
    </submittedName>
</protein>
<dbReference type="Proteomes" id="UP000823891">
    <property type="component" value="Unassembled WGS sequence"/>
</dbReference>
<organism evidence="8 9">
    <name type="scientific">Candidatus Eisenbergiella merdavium</name>
    <dbReference type="NCBI Taxonomy" id="2838551"/>
    <lineage>
        <taxon>Bacteria</taxon>
        <taxon>Bacillati</taxon>
        <taxon>Bacillota</taxon>
        <taxon>Clostridia</taxon>
        <taxon>Lachnospirales</taxon>
        <taxon>Lachnospiraceae</taxon>
        <taxon>Eisenbergiella</taxon>
    </lineage>
</organism>
<feature type="transmembrane region" description="Helical" evidence="7">
    <location>
        <begin position="412"/>
        <end position="435"/>
    </location>
</feature>
<dbReference type="GO" id="GO:0005886">
    <property type="term" value="C:plasma membrane"/>
    <property type="evidence" value="ECO:0007669"/>
    <property type="project" value="UniProtKB-SubCell"/>
</dbReference>
<feature type="transmembrane region" description="Helical" evidence="7">
    <location>
        <begin position="504"/>
        <end position="522"/>
    </location>
</feature>
<keyword evidence="3 7" id="KW-0812">Transmembrane</keyword>
<evidence type="ECO:0000256" key="4">
    <source>
        <dbReference type="ARBA" id="ARBA00022989"/>
    </source>
</evidence>
<dbReference type="PANTHER" id="PTHR30250">
    <property type="entry name" value="PST FAMILY PREDICTED COLANIC ACID TRANSPORTER"/>
    <property type="match status" value="1"/>
</dbReference>
<feature type="transmembrane region" description="Helical" evidence="7">
    <location>
        <begin position="528"/>
        <end position="550"/>
    </location>
</feature>
<dbReference type="AlphaFoldDB" id="A0A9D2NFA3"/>
<dbReference type="InterPro" id="IPR050833">
    <property type="entry name" value="Poly_Biosynth_Transport"/>
</dbReference>
<keyword evidence="2" id="KW-1003">Cell membrane</keyword>
<dbReference type="InterPro" id="IPR002797">
    <property type="entry name" value="Polysacc_synth"/>
</dbReference>
<dbReference type="EMBL" id="DWWS01000036">
    <property type="protein sequence ID" value="HJC24093.1"/>
    <property type="molecule type" value="Genomic_DNA"/>
</dbReference>
<evidence type="ECO:0000256" key="7">
    <source>
        <dbReference type="SAM" id="Phobius"/>
    </source>
</evidence>
<keyword evidence="5 7" id="KW-0472">Membrane</keyword>
<evidence type="ECO:0000256" key="6">
    <source>
        <dbReference type="SAM" id="MobiDB-lite"/>
    </source>
</evidence>
<feature type="transmembrane region" description="Helical" evidence="7">
    <location>
        <begin position="471"/>
        <end position="492"/>
    </location>
</feature>
<name>A0A9D2NFA3_9FIRM</name>
<evidence type="ECO:0000256" key="2">
    <source>
        <dbReference type="ARBA" id="ARBA00022475"/>
    </source>
</evidence>
<feature type="transmembrane region" description="Helical" evidence="7">
    <location>
        <begin position="336"/>
        <end position="360"/>
    </location>
</feature>
<comment type="caution">
    <text evidence="8">The sequence shown here is derived from an EMBL/GenBank/DDBJ whole genome shotgun (WGS) entry which is preliminary data.</text>
</comment>
<reference evidence="8" key="2">
    <citation type="submission" date="2021-04" db="EMBL/GenBank/DDBJ databases">
        <authorList>
            <person name="Gilroy R."/>
        </authorList>
    </citation>
    <scope>NUCLEOTIDE SEQUENCE</scope>
    <source>
        <strain evidence="8">USAMLcec2-132</strain>
    </source>
</reference>
<feature type="transmembrane region" description="Helical" evidence="7">
    <location>
        <begin position="283"/>
        <end position="308"/>
    </location>
</feature>
<evidence type="ECO:0000256" key="5">
    <source>
        <dbReference type="ARBA" id="ARBA00023136"/>
    </source>
</evidence>
<comment type="subcellular location">
    <subcellularLocation>
        <location evidence="1">Cell membrane</location>
        <topology evidence="1">Multi-pass membrane protein</topology>
    </subcellularLocation>
</comment>
<feature type="transmembrane region" description="Helical" evidence="7">
    <location>
        <begin position="51"/>
        <end position="69"/>
    </location>
</feature>
<evidence type="ECO:0000256" key="1">
    <source>
        <dbReference type="ARBA" id="ARBA00004651"/>
    </source>
</evidence>
<feature type="transmembrane region" description="Helical" evidence="7">
    <location>
        <begin position="372"/>
        <end position="392"/>
    </location>
</feature>
<feature type="transmembrane region" description="Helical" evidence="7">
    <location>
        <begin position="442"/>
        <end position="465"/>
    </location>
</feature>
<feature type="transmembrane region" description="Helical" evidence="7">
    <location>
        <begin position="89"/>
        <end position="108"/>
    </location>
</feature>
<reference evidence="8" key="1">
    <citation type="journal article" date="2021" name="PeerJ">
        <title>Extensive microbial diversity within the chicken gut microbiome revealed by metagenomics and culture.</title>
        <authorList>
            <person name="Gilroy R."/>
            <person name="Ravi A."/>
            <person name="Getino M."/>
            <person name="Pursley I."/>
            <person name="Horton D.L."/>
            <person name="Alikhan N.F."/>
            <person name="Baker D."/>
            <person name="Gharbi K."/>
            <person name="Hall N."/>
            <person name="Watson M."/>
            <person name="Adriaenssens E.M."/>
            <person name="Foster-Nyarko E."/>
            <person name="Jarju S."/>
            <person name="Secka A."/>
            <person name="Antonio M."/>
            <person name="Oren A."/>
            <person name="Chaudhuri R.R."/>
            <person name="La Ragione R."/>
            <person name="Hildebrand F."/>
            <person name="Pallen M.J."/>
        </authorList>
    </citation>
    <scope>NUCLEOTIDE SEQUENCE</scope>
    <source>
        <strain evidence="8">USAMLcec2-132</strain>
    </source>
</reference>
<feature type="transmembrane region" description="Helical" evidence="7">
    <location>
        <begin position="167"/>
        <end position="184"/>
    </location>
</feature>
<keyword evidence="4 7" id="KW-1133">Transmembrane helix</keyword>
<feature type="transmembrane region" description="Helical" evidence="7">
    <location>
        <begin position="235"/>
        <end position="262"/>
    </location>
</feature>
<evidence type="ECO:0000313" key="8">
    <source>
        <dbReference type="EMBL" id="HJC24093.1"/>
    </source>
</evidence>
<feature type="transmembrane region" description="Helical" evidence="7">
    <location>
        <begin position="129"/>
        <end position="155"/>
    </location>
</feature>
<sequence>MRGNTGTIRQNRKTGPAGGALRRESARRRAPRAENVRTAGVRGEGGRRGNGLLTGLAFFAGALAVYKRIPLTNRIGDNGNAYFGMAYDTWLFFFLLCGYAMQAVVARMTAARYAKGQYRNTRRVWNAALLYTAVLGIAGTAAMLLSAGVLSAGLFQTKTAAVVMRSMAPAVFISSLLGALRGYFQGMGSMVPTAISRFVEELAGLLLMFTLVSGMGDYGKKVGALLFQPDYEQAFGAAGAVFAFWLGGLISLLFLALLYFLFQGSFRRRERKDAGKGTEDYRRIGRLIAGAALPVVLTGFAMQGSYILDQILFLQLMPAGSSSVAQWGIYTGKYRILSGIPVMLAAAACTGLIPSLSASVSGMNMGRAKEKAFFMLKLSFSVSLPLAVYLAVTADNLVPALFTAGEMATAAGLLRIGSAAMVLQALAVGISCVLQGLERQRLLLGSAGISLLLHIILMFAFLNGLKCGVEGVVYAVTGLYAAFVILGMLCVLRTLSLKGDWGRAIGIPLISSAVMGLVVYLMNRFLAAVMSQGLLCLLCFAAGLVIYVLLMLSMRAMTQRELKSIPGGGVFIAVGRLFRFL</sequence>
<evidence type="ECO:0000256" key="3">
    <source>
        <dbReference type="ARBA" id="ARBA00022692"/>
    </source>
</evidence>
<dbReference type="PANTHER" id="PTHR30250:SF21">
    <property type="entry name" value="LIPID II FLIPPASE MURJ"/>
    <property type="match status" value="1"/>
</dbReference>
<accession>A0A9D2NFA3</accession>
<gene>
    <name evidence="8" type="ORF">H9761_10345</name>
</gene>
<dbReference type="Pfam" id="PF01943">
    <property type="entry name" value="Polysacc_synt"/>
    <property type="match status" value="1"/>
</dbReference>
<feature type="region of interest" description="Disordered" evidence="6">
    <location>
        <begin position="1"/>
        <end position="44"/>
    </location>
</feature>
<evidence type="ECO:0000313" key="9">
    <source>
        <dbReference type="Proteomes" id="UP000823891"/>
    </source>
</evidence>
<proteinExistence type="predicted"/>
<feature type="transmembrane region" description="Helical" evidence="7">
    <location>
        <begin position="196"/>
        <end position="215"/>
    </location>
</feature>